<gene>
    <name evidence="2" type="ORF">ABOM_003213</name>
</gene>
<dbReference type="GeneID" id="34446603"/>
<evidence type="ECO:0000256" key="1">
    <source>
        <dbReference type="SAM" id="MobiDB-lite"/>
    </source>
</evidence>
<organism evidence="2 3">
    <name type="scientific">Aspergillus bombycis</name>
    <dbReference type="NCBI Taxonomy" id="109264"/>
    <lineage>
        <taxon>Eukaryota</taxon>
        <taxon>Fungi</taxon>
        <taxon>Dikarya</taxon>
        <taxon>Ascomycota</taxon>
        <taxon>Pezizomycotina</taxon>
        <taxon>Eurotiomycetes</taxon>
        <taxon>Eurotiomycetidae</taxon>
        <taxon>Eurotiales</taxon>
        <taxon>Aspergillaceae</taxon>
        <taxon>Aspergillus</taxon>
    </lineage>
</organism>
<dbReference type="OrthoDB" id="4488944at2759"/>
<comment type="caution">
    <text evidence="2">The sequence shown here is derived from an EMBL/GenBank/DDBJ whole genome shotgun (WGS) entry which is preliminary data.</text>
</comment>
<accession>A0A1F8AC80</accession>
<evidence type="ECO:0000313" key="2">
    <source>
        <dbReference type="EMBL" id="OGM48938.1"/>
    </source>
</evidence>
<protein>
    <submittedName>
        <fullName evidence="2">Uncharacterized protein</fullName>
    </submittedName>
</protein>
<keyword evidence="3" id="KW-1185">Reference proteome</keyword>
<feature type="region of interest" description="Disordered" evidence="1">
    <location>
        <begin position="144"/>
        <end position="166"/>
    </location>
</feature>
<dbReference type="EMBL" id="LYCR01000012">
    <property type="protein sequence ID" value="OGM48938.1"/>
    <property type="molecule type" value="Genomic_DNA"/>
</dbReference>
<evidence type="ECO:0000313" key="3">
    <source>
        <dbReference type="Proteomes" id="UP000179179"/>
    </source>
</evidence>
<sequence length="185" mass="20685">MDASKRTKFHPNEIKGLAKKGYELIQDKFNFNGNVIVTALFIPDVGLAVGSKPRGTGMADELFMRSHKVSGKYDSVGSWFERYWELVDGRDITDSCSDVLPEDLLHAEDLVIIKGADEYLKKEKIRDWGEKRFPKGTHMVSYGRYNSKPGSNSVGPKEPCGGTEKTQLSMPCKNIAHNLGIDWST</sequence>
<proteinExistence type="predicted"/>
<reference evidence="2 3" key="1">
    <citation type="journal article" date="2016" name="Genome Biol. Evol.">
        <title>Draft genome sequence of an aflatoxigenic Aspergillus species, A. bombycis.</title>
        <authorList>
            <person name="Moore G.G."/>
            <person name="Mack B.M."/>
            <person name="Beltz S.B."/>
            <person name="Gilbert M.K."/>
        </authorList>
    </citation>
    <scope>NUCLEOTIDE SEQUENCE [LARGE SCALE GENOMIC DNA]</scope>
    <source>
        <strain evidence="3">NRRL 26010</strain>
    </source>
</reference>
<dbReference type="Proteomes" id="UP000179179">
    <property type="component" value="Unassembled WGS sequence"/>
</dbReference>
<dbReference type="RefSeq" id="XP_022392655.1">
    <property type="nucleotide sequence ID" value="XM_022530343.1"/>
</dbReference>
<name>A0A1F8AC80_9EURO</name>
<dbReference type="AlphaFoldDB" id="A0A1F8AC80"/>